<protein>
    <submittedName>
        <fullName evidence="1">Ornithine cyclodeaminase family protein</fullName>
        <ecNumber evidence="1">4.3.1.12</ecNumber>
    </submittedName>
</protein>
<dbReference type="AlphaFoldDB" id="A0A2V4LQX9"/>
<accession>A0A2V4LQX9</accession>
<dbReference type="InterPro" id="IPR023401">
    <property type="entry name" value="ODC_N"/>
</dbReference>
<dbReference type="Gene3D" id="3.40.50.720">
    <property type="entry name" value="NAD(P)-binding Rossmann-like Domain"/>
    <property type="match status" value="1"/>
</dbReference>
<dbReference type="PIRSF" id="PIRSF001439">
    <property type="entry name" value="CryM"/>
    <property type="match status" value="1"/>
</dbReference>
<dbReference type="PANTHER" id="PTHR13812:SF19">
    <property type="entry name" value="KETIMINE REDUCTASE MU-CRYSTALLIN"/>
    <property type="match status" value="1"/>
</dbReference>
<dbReference type="InterPro" id="IPR003462">
    <property type="entry name" value="ODC_Mu_crystall"/>
</dbReference>
<proteinExistence type="predicted"/>
<dbReference type="EMBL" id="QJRX01000011">
    <property type="protein sequence ID" value="PYC20246.1"/>
    <property type="molecule type" value="Genomic_DNA"/>
</dbReference>
<dbReference type="SUPFAM" id="SSF51735">
    <property type="entry name" value="NAD(P)-binding Rossmann-fold domains"/>
    <property type="match status" value="1"/>
</dbReference>
<keyword evidence="1" id="KW-0456">Lyase</keyword>
<organism evidence="1 2">
    <name type="scientific">Aquipseudomonas alcaligenes</name>
    <name type="common">Pseudomonas alcaligenes</name>
    <dbReference type="NCBI Taxonomy" id="43263"/>
    <lineage>
        <taxon>Bacteria</taxon>
        <taxon>Pseudomonadati</taxon>
        <taxon>Pseudomonadota</taxon>
        <taxon>Gammaproteobacteria</taxon>
        <taxon>Pseudomonadales</taxon>
        <taxon>Pseudomonadaceae</taxon>
        <taxon>Aquipseudomonas</taxon>
    </lineage>
</organism>
<dbReference type="GO" id="GO:0008473">
    <property type="term" value="F:ornithine cyclodeaminase activity"/>
    <property type="evidence" value="ECO:0007669"/>
    <property type="project" value="UniProtKB-EC"/>
</dbReference>
<dbReference type="InterPro" id="IPR036291">
    <property type="entry name" value="NAD(P)-bd_dom_sf"/>
</dbReference>
<sequence>MRVISRDLISAHFNSEQALGYIAEGFVAYSQGRVQMPTPQNFLFAEAEGDCCVKSAWLEGSSSFAVKVSTGFYANPKRGLESNDGLILVFCANTGQPLALLADHGWLTCMRTALAGRLVTQYLAPPVVRAIGIIGTGVQARLQLEQTLAVTDCRDVHVWGRSAQEQERFKTFAENLGCQVVMADSPETLVRNCNLIICATPSREPLVQHQWTQAGTHITAVGADAPGKQELDPKLMAMADLIVVDSVTQCSAYGEASHALHQHLIKHSDLIELGLVLQGKHPGRIRQQDLTIADLTGLAIQDSQIARCILNSIASADSA</sequence>
<dbReference type="OrthoDB" id="9809203at2"/>
<reference evidence="1 2" key="1">
    <citation type="submission" date="2018-06" db="EMBL/GenBank/DDBJ databases">
        <title>Pseudomonas diversity within urban Lake Michigan freshwaters.</title>
        <authorList>
            <person name="Batrich M."/>
            <person name="Hatzopoulos T."/>
            <person name="Putonti C."/>
        </authorList>
    </citation>
    <scope>NUCLEOTIDE SEQUENCE [LARGE SCALE GENOMIC DNA]</scope>
    <source>
        <strain evidence="1 2">MB-090714</strain>
    </source>
</reference>
<dbReference type="RefSeq" id="WP_110684010.1">
    <property type="nucleotide sequence ID" value="NZ_QJRX01000011.1"/>
</dbReference>
<dbReference type="NCBIfam" id="NF005296">
    <property type="entry name" value="PRK06823.1"/>
    <property type="match status" value="1"/>
</dbReference>
<evidence type="ECO:0000313" key="1">
    <source>
        <dbReference type="EMBL" id="PYC20246.1"/>
    </source>
</evidence>
<dbReference type="PANTHER" id="PTHR13812">
    <property type="entry name" value="KETIMINE REDUCTASE MU-CRYSTALLIN"/>
    <property type="match status" value="1"/>
</dbReference>
<gene>
    <name evidence="1" type="ORF">DMO17_18795</name>
</gene>
<dbReference type="Gene3D" id="3.30.1780.10">
    <property type="entry name" value="ornithine cyclodeaminase, domain 1"/>
    <property type="match status" value="1"/>
</dbReference>
<dbReference type="Proteomes" id="UP000248146">
    <property type="component" value="Unassembled WGS sequence"/>
</dbReference>
<dbReference type="Pfam" id="PF02423">
    <property type="entry name" value="OCD_Mu_crystall"/>
    <property type="match status" value="1"/>
</dbReference>
<name>A0A2V4LQX9_AQUAC</name>
<evidence type="ECO:0000313" key="2">
    <source>
        <dbReference type="Proteomes" id="UP000248146"/>
    </source>
</evidence>
<comment type="caution">
    <text evidence="1">The sequence shown here is derived from an EMBL/GenBank/DDBJ whole genome shotgun (WGS) entry which is preliminary data.</text>
</comment>
<dbReference type="EC" id="4.3.1.12" evidence="1"/>
<dbReference type="GO" id="GO:0005737">
    <property type="term" value="C:cytoplasm"/>
    <property type="evidence" value="ECO:0007669"/>
    <property type="project" value="TreeGrafter"/>
</dbReference>